<dbReference type="Pfam" id="PF00441">
    <property type="entry name" value="Acyl-CoA_dh_1"/>
    <property type="match status" value="1"/>
</dbReference>
<dbReference type="SUPFAM" id="SSF47203">
    <property type="entry name" value="Acyl-CoA dehydrogenase C-terminal domain-like"/>
    <property type="match status" value="1"/>
</dbReference>
<dbReference type="PANTHER" id="PTHR48083:SF2">
    <property type="entry name" value="MEDIUM-CHAIN SPECIFIC ACYL-COA DEHYDROGENASE, MITOCHONDRIAL"/>
    <property type="match status" value="1"/>
</dbReference>
<evidence type="ECO:0000256" key="1">
    <source>
        <dbReference type="ARBA" id="ARBA00009347"/>
    </source>
</evidence>
<dbReference type="EMBL" id="BAAABV010000002">
    <property type="protein sequence ID" value="GAA0268376.1"/>
    <property type="molecule type" value="Genomic_DNA"/>
</dbReference>
<feature type="domain" description="Acyl-CoA dehydrogenase/oxidase C-terminal" evidence="6">
    <location>
        <begin position="231"/>
        <end position="374"/>
    </location>
</feature>
<dbReference type="SUPFAM" id="SSF56645">
    <property type="entry name" value="Acyl-CoA dehydrogenase NM domain-like"/>
    <property type="match status" value="1"/>
</dbReference>
<dbReference type="Pfam" id="PF02770">
    <property type="entry name" value="Acyl-CoA_dh_M"/>
    <property type="match status" value="1"/>
</dbReference>
<evidence type="ECO:0000313" key="9">
    <source>
        <dbReference type="Proteomes" id="UP001501867"/>
    </source>
</evidence>
<dbReference type="InterPro" id="IPR006091">
    <property type="entry name" value="Acyl-CoA_Oxase/DH_mid-dom"/>
</dbReference>
<reference evidence="9" key="1">
    <citation type="journal article" date="2019" name="Int. J. Syst. Evol. Microbiol.">
        <title>The Global Catalogue of Microorganisms (GCM) 10K type strain sequencing project: providing services to taxonomists for standard genome sequencing and annotation.</title>
        <authorList>
            <consortium name="The Broad Institute Genomics Platform"/>
            <consortium name="The Broad Institute Genome Sequencing Center for Infectious Disease"/>
            <person name="Wu L."/>
            <person name="Ma J."/>
        </authorList>
    </citation>
    <scope>NUCLEOTIDE SEQUENCE [LARGE SCALE GENOMIC DNA]</scope>
    <source>
        <strain evidence="9">JCM 4505</strain>
    </source>
</reference>
<sequence length="384" mass="39474">MSVEGLSADAAFRESVALALKELPADASGAAVWTALGSFGVLRELYARTDGAPAAYDPGRLAVLLAALDEGVSFGAALHVCVGSAAAVPLLAAATAAEAPQAGNTHQGRVVRDALDGRTGVALAATEDGVGSDLAALTTTVDLEGPGGTIVLDGTKRWVTGAGAGHLLVLARHRPGRHFTSFTWALVPADAEGVKISPEDSVIHPGADIGRVSFDGVRLPREAVVGRAGLGLALFARHMAGERLAGALWAVALCRRVLADTEQRLSVRESDGRPLLHRDNVRQRLAGALVRAQQLRALCERLAPRVAATYDTSAAAVLKAAAGDTVEAVLADCLRLRGADGFTTGGLQELRSQAAVFAVGGGTTDVVLSAVADQARHHIGDLVW</sequence>
<evidence type="ECO:0000256" key="4">
    <source>
        <dbReference type="ARBA" id="ARBA00023002"/>
    </source>
</evidence>
<feature type="domain" description="Acyl-CoA oxidase/dehydrogenase middle" evidence="7">
    <location>
        <begin position="122"/>
        <end position="217"/>
    </location>
</feature>
<dbReference type="InterPro" id="IPR036250">
    <property type="entry name" value="AcylCo_DH-like_C"/>
</dbReference>
<comment type="cofactor">
    <cofactor evidence="5">
        <name>FAD</name>
        <dbReference type="ChEBI" id="CHEBI:57692"/>
    </cofactor>
</comment>
<organism evidence="8 9">
    <name type="scientific">Streptomyces polychromogenes</name>
    <dbReference type="NCBI Taxonomy" id="67342"/>
    <lineage>
        <taxon>Bacteria</taxon>
        <taxon>Bacillati</taxon>
        <taxon>Actinomycetota</taxon>
        <taxon>Actinomycetes</taxon>
        <taxon>Kitasatosporales</taxon>
        <taxon>Streptomycetaceae</taxon>
        <taxon>Streptomyces</taxon>
    </lineage>
</organism>
<dbReference type="InterPro" id="IPR009075">
    <property type="entry name" value="AcylCo_DH/oxidase_C"/>
</dbReference>
<dbReference type="Gene3D" id="1.20.140.10">
    <property type="entry name" value="Butyryl-CoA Dehydrogenase, subunit A, domain 3"/>
    <property type="match status" value="1"/>
</dbReference>
<dbReference type="InterPro" id="IPR050741">
    <property type="entry name" value="Acyl-CoA_dehydrogenase"/>
</dbReference>
<keyword evidence="4 5" id="KW-0560">Oxidoreductase</keyword>
<protein>
    <recommendedName>
        <fullName evidence="10">Acyl-CoA dehydrogenase</fullName>
    </recommendedName>
</protein>
<comment type="caution">
    <text evidence="8">The sequence shown here is derived from an EMBL/GenBank/DDBJ whole genome shotgun (WGS) entry which is preliminary data.</text>
</comment>
<dbReference type="PANTHER" id="PTHR48083">
    <property type="entry name" value="MEDIUM-CHAIN SPECIFIC ACYL-COA DEHYDROGENASE, MITOCHONDRIAL-RELATED"/>
    <property type="match status" value="1"/>
</dbReference>
<accession>A0ABP3EPQ1</accession>
<gene>
    <name evidence="8" type="ORF">GCM10010302_02620</name>
</gene>
<dbReference type="InterPro" id="IPR046373">
    <property type="entry name" value="Acyl-CoA_Oxase/DH_mid-dom_sf"/>
</dbReference>
<evidence type="ECO:0000259" key="7">
    <source>
        <dbReference type="Pfam" id="PF02770"/>
    </source>
</evidence>
<dbReference type="Proteomes" id="UP001501867">
    <property type="component" value="Unassembled WGS sequence"/>
</dbReference>
<evidence type="ECO:0000256" key="2">
    <source>
        <dbReference type="ARBA" id="ARBA00022630"/>
    </source>
</evidence>
<evidence type="ECO:0000259" key="6">
    <source>
        <dbReference type="Pfam" id="PF00441"/>
    </source>
</evidence>
<dbReference type="Gene3D" id="2.40.110.10">
    <property type="entry name" value="Butyryl-CoA Dehydrogenase, subunit A, domain 2"/>
    <property type="match status" value="1"/>
</dbReference>
<evidence type="ECO:0008006" key="10">
    <source>
        <dbReference type="Google" id="ProtNLM"/>
    </source>
</evidence>
<dbReference type="CDD" id="cd00567">
    <property type="entry name" value="ACAD"/>
    <property type="match status" value="1"/>
</dbReference>
<name>A0ABP3EPQ1_9ACTN</name>
<proteinExistence type="inferred from homology"/>
<evidence type="ECO:0000256" key="5">
    <source>
        <dbReference type="RuleBase" id="RU362125"/>
    </source>
</evidence>
<evidence type="ECO:0000256" key="3">
    <source>
        <dbReference type="ARBA" id="ARBA00022827"/>
    </source>
</evidence>
<evidence type="ECO:0000313" key="8">
    <source>
        <dbReference type="EMBL" id="GAA0268376.1"/>
    </source>
</evidence>
<dbReference type="InterPro" id="IPR009100">
    <property type="entry name" value="AcylCoA_DH/oxidase_NM_dom_sf"/>
</dbReference>
<comment type="similarity">
    <text evidence="1 5">Belongs to the acyl-CoA dehydrogenase family.</text>
</comment>
<keyword evidence="3 5" id="KW-0274">FAD</keyword>
<keyword evidence="2 5" id="KW-0285">Flavoprotein</keyword>
<dbReference type="RefSeq" id="WP_344150898.1">
    <property type="nucleotide sequence ID" value="NZ_BAAABV010000002.1"/>
</dbReference>
<keyword evidence="9" id="KW-1185">Reference proteome</keyword>